<reference evidence="1" key="1">
    <citation type="submission" date="2020-01" db="EMBL/GenBank/DDBJ databases">
        <authorList>
            <person name="Meier V. D."/>
            <person name="Meier V D."/>
        </authorList>
    </citation>
    <scope>NUCLEOTIDE SEQUENCE</scope>
    <source>
        <strain evidence="1">HLG_WM_MAG_08</strain>
    </source>
</reference>
<dbReference type="EMBL" id="CACVAV010000287">
    <property type="protein sequence ID" value="CAA6818377.1"/>
    <property type="molecule type" value="Genomic_DNA"/>
</dbReference>
<gene>
    <name evidence="1" type="ORF">HELGO_WM49456</name>
</gene>
<proteinExistence type="predicted"/>
<feature type="non-terminal residue" evidence="1">
    <location>
        <position position="1"/>
    </location>
</feature>
<protein>
    <submittedName>
        <fullName evidence="1">Uncharacterized protein</fullName>
    </submittedName>
</protein>
<dbReference type="AlphaFoldDB" id="A0A6S6TJL4"/>
<evidence type="ECO:0000313" key="1">
    <source>
        <dbReference type="EMBL" id="CAA6818377.1"/>
    </source>
</evidence>
<sequence length="101" mass="11941">HNLDKASLRRFDLKIKFDYMQQDQAWKLFQQVMQDKDVVMADVVEWERRLTALKGLTPGDFATVVRQYHFQPEAWSAELLYKGLQRELSFKDDSALKTIGF</sequence>
<name>A0A6S6TJL4_9GAMM</name>
<organism evidence="1">
    <name type="scientific">uncultured Thiotrichaceae bacterium</name>
    <dbReference type="NCBI Taxonomy" id="298394"/>
    <lineage>
        <taxon>Bacteria</taxon>
        <taxon>Pseudomonadati</taxon>
        <taxon>Pseudomonadota</taxon>
        <taxon>Gammaproteobacteria</taxon>
        <taxon>Thiotrichales</taxon>
        <taxon>Thiotrichaceae</taxon>
        <taxon>environmental samples</taxon>
    </lineage>
</organism>
<accession>A0A6S6TJL4</accession>